<sequence>MILLMERKLSEQLYQEALKHIVGGVNSPSRSFKAVGGGAPVFMKRAQGAHFWDVDGNRFIDYLAAYGPIITGHAHPHVTEAICRAAQNGTLYGTPTELEIEFAKMLKSAIPSLDKVRFVNSGTEAVMTTIRVARAYTKRTKIIKFAGCYHGHSDLVLVAAGSGPSTLGTPDSAGVPASIAQEVITVPFNDIPALEAALARWGEEIAAVMVEPIVGNFGMVMPHAGYLEQLCAAARRHGALVIYDEVITAFRFHYGAAQTYPGLPLVEGGTSEAAARFAAVEPDLTALGKVIGGGLPIGAYGGCKAVMEQVAPLGPAYQAGTMAGNPASISAGIACLEVLQQAGVYAKLEQLGATLAGGIAESAARHGIALTLNRIGGAFSTHFCDHPVTNYDEAQDTDGERFADFFRLMLEQGINLAPSKYEAWFMTIAHTEDDIAQTLDAVDQAFKTMKMR</sequence>
<organism evidence="10 11">
    <name type="scientific">Paenibacillus alginolyticus</name>
    <dbReference type="NCBI Taxonomy" id="59839"/>
    <lineage>
        <taxon>Bacteria</taxon>
        <taxon>Bacillati</taxon>
        <taxon>Bacillota</taxon>
        <taxon>Bacilli</taxon>
        <taxon>Bacillales</taxon>
        <taxon>Paenibacillaceae</taxon>
        <taxon>Paenibacillus</taxon>
    </lineage>
</organism>
<keyword evidence="6 9" id="KW-0663">Pyridoxal phosphate</keyword>
<keyword evidence="11" id="KW-1185">Reference proteome</keyword>
<evidence type="ECO:0000256" key="2">
    <source>
        <dbReference type="ARBA" id="ARBA00001933"/>
    </source>
</evidence>
<accession>A0ABT4GIJ8</accession>
<keyword evidence="5 9" id="KW-0963">Cytoplasm</keyword>
<dbReference type="HAMAP" id="MF_00375">
    <property type="entry name" value="HemL_aminotrans_3"/>
    <property type="match status" value="1"/>
</dbReference>
<evidence type="ECO:0000256" key="7">
    <source>
        <dbReference type="ARBA" id="ARBA00023235"/>
    </source>
</evidence>
<dbReference type="GO" id="GO:0042286">
    <property type="term" value="F:glutamate-1-semialdehyde 2,1-aminomutase activity"/>
    <property type="evidence" value="ECO:0007669"/>
    <property type="project" value="UniProtKB-EC"/>
</dbReference>
<name>A0ABT4GIJ8_9BACL</name>
<dbReference type="InterPro" id="IPR005814">
    <property type="entry name" value="Aminotrans_3"/>
</dbReference>
<dbReference type="Pfam" id="PF00202">
    <property type="entry name" value="Aminotran_3"/>
    <property type="match status" value="1"/>
</dbReference>
<evidence type="ECO:0000256" key="3">
    <source>
        <dbReference type="ARBA" id="ARBA00004819"/>
    </source>
</evidence>
<comment type="pathway">
    <text evidence="3">Porphyrin-containing compound metabolism; protoporphyrin-IX biosynthesis; 5-aminolevulinate from L-glutamyl-tRNA(Glu): step 2/2.</text>
</comment>
<keyword evidence="7 9" id="KW-0413">Isomerase</keyword>
<dbReference type="NCBIfam" id="NF009055">
    <property type="entry name" value="PRK12389.1"/>
    <property type="match status" value="1"/>
</dbReference>
<dbReference type="Gene3D" id="3.90.1150.10">
    <property type="entry name" value="Aspartate Aminotransferase, domain 1"/>
    <property type="match status" value="1"/>
</dbReference>
<comment type="subunit">
    <text evidence="9">Homodimer.</text>
</comment>
<evidence type="ECO:0000256" key="8">
    <source>
        <dbReference type="ARBA" id="ARBA00023244"/>
    </source>
</evidence>
<evidence type="ECO:0000313" key="11">
    <source>
        <dbReference type="Proteomes" id="UP001527099"/>
    </source>
</evidence>
<dbReference type="EMBL" id="JAMDMX010000085">
    <property type="protein sequence ID" value="MCY9696011.1"/>
    <property type="molecule type" value="Genomic_DNA"/>
</dbReference>
<comment type="subcellular location">
    <subcellularLocation>
        <location evidence="9">Cytoplasm</location>
    </subcellularLocation>
</comment>
<dbReference type="PANTHER" id="PTHR43713">
    <property type="entry name" value="GLUTAMATE-1-SEMIALDEHYDE 2,1-AMINOMUTASE"/>
    <property type="match status" value="1"/>
</dbReference>
<dbReference type="PANTHER" id="PTHR43713:SF1">
    <property type="entry name" value="GLUTAMATE-1-SEMIALDEHYDE 2,1-AMINOMUTASE 2"/>
    <property type="match status" value="1"/>
</dbReference>
<reference evidence="10 11" key="1">
    <citation type="submission" date="2022-05" db="EMBL/GenBank/DDBJ databases">
        <title>Genome Sequencing of Bee-Associated Microbes.</title>
        <authorList>
            <person name="Dunlap C."/>
        </authorList>
    </citation>
    <scope>NUCLEOTIDE SEQUENCE [LARGE SCALE GENOMIC DNA]</scope>
    <source>
        <strain evidence="10 11">NRRL B-14421</strain>
    </source>
</reference>
<evidence type="ECO:0000256" key="5">
    <source>
        <dbReference type="ARBA" id="ARBA00022490"/>
    </source>
</evidence>
<dbReference type="Proteomes" id="UP001527099">
    <property type="component" value="Unassembled WGS sequence"/>
</dbReference>
<comment type="similarity">
    <text evidence="4 9">Belongs to the class-III pyridoxal-phosphate-dependent aminotransferase family. HemL subfamily.</text>
</comment>
<evidence type="ECO:0000313" key="10">
    <source>
        <dbReference type="EMBL" id="MCY9696011.1"/>
    </source>
</evidence>
<proteinExistence type="inferred from homology"/>
<keyword evidence="8 9" id="KW-0627">Porphyrin biosynthesis</keyword>
<evidence type="ECO:0000256" key="1">
    <source>
        <dbReference type="ARBA" id="ARBA00001579"/>
    </source>
</evidence>
<comment type="cofactor">
    <cofactor evidence="2 9">
        <name>pyridoxal 5'-phosphate</name>
        <dbReference type="ChEBI" id="CHEBI:597326"/>
    </cofactor>
</comment>
<dbReference type="NCBIfam" id="NF000818">
    <property type="entry name" value="PRK00062.1"/>
    <property type="match status" value="1"/>
</dbReference>
<dbReference type="InterPro" id="IPR015422">
    <property type="entry name" value="PyrdxlP-dep_Trfase_small"/>
</dbReference>
<evidence type="ECO:0000256" key="9">
    <source>
        <dbReference type="HAMAP-Rule" id="MF_00375"/>
    </source>
</evidence>
<feature type="modified residue" description="N6-(pyridoxal phosphate)lysine" evidence="9">
    <location>
        <position position="289"/>
    </location>
</feature>
<comment type="caution">
    <text evidence="10">The sequence shown here is derived from an EMBL/GenBank/DDBJ whole genome shotgun (WGS) entry which is preliminary data.</text>
</comment>
<dbReference type="InterPro" id="IPR004639">
    <property type="entry name" value="4pyrrol_synth_GluAld_NH2Trfase"/>
</dbReference>
<dbReference type="InterPro" id="IPR015424">
    <property type="entry name" value="PyrdxlP-dep_Trfase"/>
</dbReference>
<evidence type="ECO:0000256" key="4">
    <source>
        <dbReference type="ARBA" id="ARBA00008981"/>
    </source>
</evidence>
<dbReference type="SUPFAM" id="SSF53383">
    <property type="entry name" value="PLP-dependent transferases"/>
    <property type="match status" value="1"/>
</dbReference>
<dbReference type="EC" id="5.4.3.8" evidence="9"/>
<protein>
    <recommendedName>
        <fullName evidence="9">Glutamate-1-semialdehyde 2,1-aminomutase</fullName>
        <shortName evidence="9">GSA</shortName>
        <ecNumber evidence="9">5.4.3.8</ecNumber>
    </recommendedName>
    <alternativeName>
        <fullName evidence="9">Glutamate-1-semialdehyde aminotransferase</fullName>
        <shortName evidence="9">GSA-AT</shortName>
    </alternativeName>
</protein>
<comment type="catalytic activity">
    <reaction evidence="1 9">
        <text>(S)-4-amino-5-oxopentanoate = 5-aminolevulinate</text>
        <dbReference type="Rhea" id="RHEA:14265"/>
        <dbReference type="ChEBI" id="CHEBI:57501"/>
        <dbReference type="ChEBI" id="CHEBI:356416"/>
        <dbReference type="EC" id="5.4.3.8"/>
    </reaction>
</comment>
<evidence type="ECO:0000256" key="6">
    <source>
        <dbReference type="ARBA" id="ARBA00022898"/>
    </source>
</evidence>
<dbReference type="CDD" id="cd00610">
    <property type="entry name" value="OAT_like"/>
    <property type="match status" value="1"/>
</dbReference>
<dbReference type="Gene3D" id="3.40.640.10">
    <property type="entry name" value="Type I PLP-dependent aspartate aminotransferase-like (Major domain)"/>
    <property type="match status" value="1"/>
</dbReference>
<gene>
    <name evidence="9" type="primary">hemL</name>
    <name evidence="10" type="ORF">M5X19_24340</name>
</gene>
<dbReference type="InterPro" id="IPR015421">
    <property type="entry name" value="PyrdxlP-dep_Trfase_major"/>
</dbReference>